<dbReference type="Gene3D" id="3.30.160.60">
    <property type="entry name" value="Classic Zinc Finger"/>
    <property type="match status" value="1"/>
</dbReference>
<gene>
    <name evidence="7 9" type="primary">mltG</name>
    <name evidence="9" type="ORF">GCM10022223_65740</name>
</gene>
<keyword evidence="4 7" id="KW-0472">Membrane</keyword>
<evidence type="ECO:0000313" key="9">
    <source>
        <dbReference type="EMBL" id="GAA3637678.1"/>
    </source>
</evidence>
<keyword evidence="6 7" id="KW-0961">Cell wall biogenesis/degradation</keyword>
<organism evidence="9 10">
    <name type="scientific">Kineosporia mesophila</name>
    <dbReference type="NCBI Taxonomy" id="566012"/>
    <lineage>
        <taxon>Bacteria</taxon>
        <taxon>Bacillati</taxon>
        <taxon>Actinomycetota</taxon>
        <taxon>Actinomycetes</taxon>
        <taxon>Kineosporiales</taxon>
        <taxon>Kineosporiaceae</taxon>
        <taxon>Kineosporia</taxon>
    </lineage>
</organism>
<feature type="compositionally biased region" description="Basic residues" evidence="8">
    <location>
        <begin position="21"/>
        <end position="38"/>
    </location>
</feature>
<dbReference type="Proteomes" id="UP001501074">
    <property type="component" value="Unassembled WGS sequence"/>
</dbReference>
<comment type="function">
    <text evidence="7">Functions as a peptidoglycan terminase that cleaves nascent peptidoglycan strands endolytically to terminate their elongation.</text>
</comment>
<dbReference type="PANTHER" id="PTHR30518:SF2">
    <property type="entry name" value="ENDOLYTIC MUREIN TRANSGLYCOSYLASE"/>
    <property type="match status" value="1"/>
</dbReference>
<dbReference type="Gene3D" id="3.30.1490.480">
    <property type="entry name" value="Endolytic murein transglycosylase"/>
    <property type="match status" value="1"/>
</dbReference>
<dbReference type="HAMAP" id="MF_02065">
    <property type="entry name" value="MltG"/>
    <property type="match status" value="1"/>
</dbReference>
<dbReference type="NCBIfam" id="TIGR00247">
    <property type="entry name" value="endolytic transglycosylase MltG"/>
    <property type="match status" value="1"/>
</dbReference>
<comment type="caution">
    <text evidence="9">The sequence shown here is derived from an EMBL/GenBank/DDBJ whole genome shotgun (WGS) entry which is preliminary data.</text>
</comment>
<evidence type="ECO:0000256" key="6">
    <source>
        <dbReference type="ARBA" id="ARBA00023316"/>
    </source>
</evidence>
<keyword evidence="10" id="KW-1185">Reference proteome</keyword>
<evidence type="ECO:0000313" key="10">
    <source>
        <dbReference type="Proteomes" id="UP001501074"/>
    </source>
</evidence>
<accession>A0ABP7AQT4</accession>
<keyword evidence="2 7" id="KW-0812">Transmembrane</keyword>
<keyword evidence="1 7" id="KW-1003">Cell membrane</keyword>
<name>A0ABP7AQT4_9ACTN</name>
<dbReference type="EMBL" id="BAAAZO010000012">
    <property type="protein sequence ID" value="GAA3637678.1"/>
    <property type="molecule type" value="Genomic_DNA"/>
</dbReference>
<proteinExistence type="inferred from homology"/>
<dbReference type="EC" id="4.2.2.29" evidence="7"/>
<evidence type="ECO:0000256" key="8">
    <source>
        <dbReference type="SAM" id="MobiDB-lite"/>
    </source>
</evidence>
<dbReference type="InterPro" id="IPR003770">
    <property type="entry name" value="MLTG-like"/>
</dbReference>
<reference evidence="10" key="1">
    <citation type="journal article" date="2019" name="Int. J. Syst. Evol. Microbiol.">
        <title>The Global Catalogue of Microorganisms (GCM) 10K type strain sequencing project: providing services to taxonomists for standard genome sequencing and annotation.</title>
        <authorList>
            <consortium name="The Broad Institute Genomics Platform"/>
            <consortium name="The Broad Institute Genome Sequencing Center for Infectious Disease"/>
            <person name="Wu L."/>
            <person name="Ma J."/>
        </authorList>
    </citation>
    <scope>NUCLEOTIDE SEQUENCE [LARGE SCALE GENOMIC DNA]</scope>
    <source>
        <strain evidence="10">JCM 16902</strain>
    </source>
</reference>
<evidence type="ECO:0000256" key="3">
    <source>
        <dbReference type="ARBA" id="ARBA00022989"/>
    </source>
</evidence>
<evidence type="ECO:0000256" key="5">
    <source>
        <dbReference type="ARBA" id="ARBA00023239"/>
    </source>
</evidence>
<keyword evidence="3 7" id="KW-1133">Transmembrane helix</keyword>
<dbReference type="Pfam" id="PF02618">
    <property type="entry name" value="YceG"/>
    <property type="match status" value="1"/>
</dbReference>
<dbReference type="RefSeq" id="WP_231481552.1">
    <property type="nucleotide sequence ID" value="NZ_BAAAZO010000012.1"/>
</dbReference>
<keyword evidence="5 7" id="KW-0456">Lyase</keyword>
<evidence type="ECO:0000256" key="7">
    <source>
        <dbReference type="HAMAP-Rule" id="MF_02065"/>
    </source>
</evidence>
<evidence type="ECO:0000256" key="1">
    <source>
        <dbReference type="ARBA" id="ARBA00022475"/>
    </source>
</evidence>
<evidence type="ECO:0000256" key="4">
    <source>
        <dbReference type="ARBA" id="ARBA00023136"/>
    </source>
</evidence>
<comment type="similarity">
    <text evidence="7">Belongs to the transglycosylase MltG family.</text>
</comment>
<feature type="region of interest" description="Disordered" evidence="8">
    <location>
        <begin position="1"/>
        <end position="38"/>
    </location>
</feature>
<protein>
    <recommendedName>
        <fullName evidence="7">Endolytic murein transglycosylase</fullName>
        <ecNumber evidence="7">4.2.2.29</ecNumber>
    </recommendedName>
    <alternativeName>
        <fullName evidence="7">Peptidoglycan lytic transglycosylase</fullName>
    </alternativeName>
    <alternativeName>
        <fullName evidence="7">Peptidoglycan polymerization terminase</fullName>
    </alternativeName>
</protein>
<evidence type="ECO:0000256" key="2">
    <source>
        <dbReference type="ARBA" id="ARBA00022692"/>
    </source>
</evidence>
<sequence>MSDVSSLHDVLPGGFSGPPPSRRRRDRQMRKRRKNRRRRTTTVLLVSLLVAAGGVYGAYLALAPIVSRLTEPKDYAGPGSGAVKVVVPEGASGRVIAQVLTEAGVTKTAVAFVDAAAEDKRANGIQPGTYELKKKMSGAGALEILADPDNRITRQVTIPEGTRVADALTKISKGLELKRSDLGKAAKSGEIGLPKAANGNLEGFLFPATYQFGPDVTATEALTAMVARGKHTYDELGIPDSQLRETVIKASIIEAEAGNEKYMGKVSRVLTNRLDIGMKLQLDSTVSYATGKFNVTTTSADRASDSPYNTYMYAGLPRGPISNPGKAALAAALKPTPGEWLFFVATNPTTGETKFARTMAEHDMYVKEFQAWLRANPGN</sequence>
<comment type="catalytic activity">
    <reaction evidence="7">
        <text>a peptidoglycan chain = a peptidoglycan chain with N-acetyl-1,6-anhydromuramyl-[peptide] at the reducing end + a peptidoglycan chain with N-acetylglucosamine at the non-reducing end.</text>
        <dbReference type="EC" id="4.2.2.29"/>
    </reaction>
</comment>
<dbReference type="PANTHER" id="PTHR30518">
    <property type="entry name" value="ENDOLYTIC MUREIN TRANSGLYCOSYLASE"/>
    <property type="match status" value="1"/>
</dbReference>
<feature type="site" description="Important for catalytic activity" evidence="7">
    <location>
        <position position="256"/>
    </location>
</feature>